<reference evidence="1" key="1">
    <citation type="submission" date="2014-09" db="EMBL/GenBank/DDBJ databases">
        <authorList>
            <person name="Magalhaes I.L.F."/>
            <person name="Oliveira U."/>
            <person name="Santos F.R."/>
            <person name="Vidigal T.H.D.A."/>
            <person name="Brescovit A.D."/>
            <person name="Santos A.J."/>
        </authorList>
    </citation>
    <scope>NUCLEOTIDE SEQUENCE</scope>
    <source>
        <tissue evidence="1">Shoot tissue taken approximately 20 cm above the soil surface</tissue>
    </source>
</reference>
<evidence type="ECO:0000313" key="1">
    <source>
        <dbReference type="EMBL" id="JAD67592.1"/>
    </source>
</evidence>
<organism evidence="1">
    <name type="scientific">Arundo donax</name>
    <name type="common">Giant reed</name>
    <name type="synonym">Donax arundinaceus</name>
    <dbReference type="NCBI Taxonomy" id="35708"/>
    <lineage>
        <taxon>Eukaryota</taxon>
        <taxon>Viridiplantae</taxon>
        <taxon>Streptophyta</taxon>
        <taxon>Embryophyta</taxon>
        <taxon>Tracheophyta</taxon>
        <taxon>Spermatophyta</taxon>
        <taxon>Magnoliopsida</taxon>
        <taxon>Liliopsida</taxon>
        <taxon>Poales</taxon>
        <taxon>Poaceae</taxon>
        <taxon>PACMAD clade</taxon>
        <taxon>Arundinoideae</taxon>
        <taxon>Arundineae</taxon>
        <taxon>Arundo</taxon>
    </lineage>
</organism>
<accession>A0A0A9C7Y3</accession>
<protein>
    <submittedName>
        <fullName evidence="1">Uncharacterized protein</fullName>
    </submittedName>
</protein>
<proteinExistence type="predicted"/>
<reference evidence="1" key="2">
    <citation type="journal article" date="2015" name="Data Brief">
        <title>Shoot transcriptome of the giant reed, Arundo donax.</title>
        <authorList>
            <person name="Barrero R.A."/>
            <person name="Guerrero F.D."/>
            <person name="Moolhuijzen P."/>
            <person name="Goolsby J.A."/>
            <person name="Tidwell J."/>
            <person name="Bellgard S.E."/>
            <person name="Bellgard M.I."/>
        </authorList>
    </citation>
    <scope>NUCLEOTIDE SEQUENCE</scope>
    <source>
        <tissue evidence="1">Shoot tissue taken approximately 20 cm above the soil surface</tissue>
    </source>
</reference>
<dbReference type="EMBL" id="GBRH01230303">
    <property type="protein sequence ID" value="JAD67592.1"/>
    <property type="molecule type" value="Transcribed_RNA"/>
</dbReference>
<name>A0A0A9C7Y3_ARUDO</name>
<sequence length="15" mass="1759">MIDSVRYRHASACFC</sequence>